<gene>
    <name evidence="13" type="ORF">OYC64_011559</name>
</gene>
<dbReference type="Gene3D" id="2.60.40.10">
    <property type="entry name" value="Immunoglobulins"/>
    <property type="match status" value="3"/>
</dbReference>
<dbReference type="InterPro" id="IPR013162">
    <property type="entry name" value="CD80_C2-set"/>
</dbReference>
<organism evidence="13 14">
    <name type="scientific">Pagothenia borchgrevinki</name>
    <name type="common">Bald rockcod</name>
    <name type="synonym">Trematomus borchgrevinki</name>
    <dbReference type="NCBI Taxonomy" id="8213"/>
    <lineage>
        <taxon>Eukaryota</taxon>
        <taxon>Metazoa</taxon>
        <taxon>Chordata</taxon>
        <taxon>Craniata</taxon>
        <taxon>Vertebrata</taxon>
        <taxon>Euteleostomi</taxon>
        <taxon>Actinopterygii</taxon>
        <taxon>Neopterygii</taxon>
        <taxon>Teleostei</taxon>
        <taxon>Neoteleostei</taxon>
        <taxon>Acanthomorphata</taxon>
        <taxon>Eupercaria</taxon>
        <taxon>Perciformes</taxon>
        <taxon>Notothenioidei</taxon>
        <taxon>Nototheniidae</taxon>
        <taxon>Pagothenia</taxon>
    </lineage>
</organism>
<dbReference type="Proteomes" id="UP001619887">
    <property type="component" value="Unassembled WGS sequence"/>
</dbReference>
<reference evidence="13 14" key="1">
    <citation type="journal article" date="2022" name="G3 (Bethesda)">
        <title>Evaluating Illumina-, Nanopore-, and PacBio-based genome assembly strategies with the bald notothen, Trematomus borchgrevinki.</title>
        <authorList>
            <person name="Rayamajhi N."/>
            <person name="Cheng C.C."/>
            <person name="Catchen J.M."/>
        </authorList>
    </citation>
    <scope>NUCLEOTIDE SEQUENCE [LARGE SCALE GENOMIC DNA]</scope>
    <source>
        <strain evidence="13">AGRC-2024</strain>
    </source>
</reference>
<feature type="domain" description="Ig-like" evidence="12">
    <location>
        <begin position="24"/>
        <end position="122"/>
    </location>
</feature>
<dbReference type="FunFam" id="2.60.40.10:FF:000142">
    <property type="entry name" value="V-set domain-containing T-cell activation inhibitor 1"/>
    <property type="match status" value="1"/>
</dbReference>
<dbReference type="CDD" id="cd00096">
    <property type="entry name" value="Ig"/>
    <property type="match status" value="1"/>
</dbReference>
<dbReference type="PANTHER" id="PTHR25466:SF14">
    <property type="entry name" value="BUTYROPHILIN SUBFAMILY 2 MEMBER A2-LIKE-RELATED"/>
    <property type="match status" value="1"/>
</dbReference>
<evidence type="ECO:0000256" key="1">
    <source>
        <dbReference type="ARBA" id="ARBA00004251"/>
    </source>
</evidence>
<feature type="domain" description="Ig-like" evidence="12">
    <location>
        <begin position="187"/>
        <end position="292"/>
    </location>
</feature>
<evidence type="ECO:0000256" key="8">
    <source>
        <dbReference type="ARBA" id="ARBA00023170"/>
    </source>
</evidence>
<keyword evidence="7" id="KW-1015">Disulfide bond</keyword>
<dbReference type="InterPro" id="IPR013783">
    <property type="entry name" value="Ig-like_fold"/>
</dbReference>
<dbReference type="PROSITE" id="PS50835">
    <property type="entry name" value="IG_LIKE"/>
    <property type="match status" value="2"/>
</dbReference>
<dbReference type="GO" id="GO:0005886">
    <property type="term" value="C:plasma membrane"/>
    <property type="evidence" value="ECO:0007669"/>
    <property type="project" value="UniProtKB-SubCell"/>
</dbReference>
<evidence type="ECO:0000313" key="13">
    <source>
        <dbReference type="EMBL" id="KAL3040562.1"/>
    </source>
</evidence>
<dbReference type="InterPro" id="IPR013106">
    <property type="entry name" value="Ig_V-set"/>
</dbReference>
<evidence type="ECO:0000259" key="12">
    <source>
        <dbReference type="PROSITE" id="PS50835"/>
    </source>
</evidence>
<evidence type="ECO:0000256" key="3">
    <source>
        <dbReference type="ARBA" id="ARBA00022692"/>
    </source>
</evidence>
<feature type="chain" id="PRO_5044743994" description="Ig-like domain-containing protein" evidence="11">
    <location>
        <begin position="24"/>
        <end position="330"/>
    </location>
</feature>
<dbReference type="GO" id="GO:0050863">
    <property type="term" value="P:regulation of T cell activation"/>
    <property type="evidence" value="ECO:0007669"/>
    <property type="project" value="UniProtKB-ARBA"/>
</dbReference>
<keyword evidence="14" id="KW-1185">Reference proteome</keyword>
<evidence type="ECO:0000256" key="11">
    <source>
        <dbReference type="SAM" id="SignalP"/>
    </source>
</evidence>
<evidence type="ECO:0000313" key="14">
    <source>
        <dbReference type="Proteomes" id="UP001619887"/>
    </source>
</evidence>
<dbReference type="SUPFAM" id="SSF48726">
    <property type="entry name" value="Immunoglobulin"/>
    <property type="match status" value="2"/>
</dbReference>
<keyword evidence="8" id="KW-0675">Receptor</keyword>
<dbReference type="InterPro" id="IPR003599">
    <property type="entry name" value="Ig_sub"/>
</dbReference>
<comment type="caution">
    <text evidence="13">The sequence shown here is derived from an EMBL/GenBank/DDBJ whole genome shotgun (WGS) entry which is preliminary data.</text>
</comment>
<evidence type="ECO:0000256" key="10">
    <source>
        <dbReference type="ARBA" id="ARBA00023319"/>
    </source>
</evidence>
<dbReference type="SMART" id="SM00406">
    <property type="entry name" value="IGv"/>
    <property type="match status" value="2"/>
</dbReference>
<dbReference type="EMBL" id="JBIYXZ010002090">
    <property type="protein sequence ID" value="KAL3040562.1"/>
    <property type="molecule type" value="Genomic_DNA"/>
</dbReference>
<dbReference type="SMART" id="SM00408">
    <property type="entry name" value="IGc2"/>
    <property type="match status" value="2"/>
</dbReference>
<reference evidence="13 14" key="2">
    <citation type="journal article" date="2024" name="G3 (Bethesda)">
        <title>The genome of the cryopelagic Antarctic bald notothen, Trematomus borchgrevinki.</title>
        <authorList>
            <person name="Rayamajhi N."/>
            <person name="Rivera-Colon A.G."/>
            <person name="Minhas B.F."/>
            <person name="Cheng C.C."/>
            <person name="Catchen J.M."/>
        </authorList>
    </citation>
    <scope>NUCLEOTIDE SEQUENCE [LARGE SCALE GENOMIC DNA]</scope>
    <source>
        <strain evidence="13">AGRC-2024</strain>
    </source>
</reference>
<accession>A0ABD2FFQ6</accession>
<dbReference type="AlphaFoldDB" id="A0ABD2FFQ6"/>
<evidence type="ECO:0000256" key="6">
    <source>
        <dbReference type="ARBA" id="ARBA00023136"/>
    </source>
</evidence>
<dbReference type="InterPro" id="IPR007110">
    <property type="entry name" value="Ig-like_dom"/>
</dbReference>
<dbReference type="GO" id="GO:1903037">
    <property type="term" value="P:regulation of leukocyte cell-cell adhesion"/>
    <property type="evidence" value="ECO:0007669"/>
    <property type="project" value="UniProtKB-ARBA"/>
</dbReference>
<dbReference type="Pfam" id="PF07686">
    <property type="entry name" value="V-set"/>
    <property type="match status" value="1"/>
</dbReference>
<dbReference type="Pfam" id="PF08205">
    <property type="entry name" value="C2-set_2"/>
    <property type="match status" value="1"/>
</dbReference>
<evidence type="ECO:0000256" key="5">
    <source>
        <dbReference type="ARBA" id="ARBA00022989"/>
    </source>
</evidence>
<comment type="subcellular location">
    <subcellularLocation>
        <location evidence="1">Cell membrane</location>
        <topology evidence="1">Single-pass type I membrane protein</topology>
    </subcellularLocation>
</comment>
<feature type="signal peptide" evidence="11">
    <location>
        <begin position="1"/>
        <end position="23"/>
    </location>
</feature>
<name>A0ABD2FFQ6_PAGBO</name>
<dbReference type="InterPro" id="IPR013151">
    <property type="entry name" value="Immunoglobulin_dom"/>
</dbReference>
<protein>
    <recommendedName>
        <fullName evidence="12">Ig-like domain-containing protein</fullName>
    </recommendedName>
</protein>
<dbReference type="Pfam" id="PF00047">
    <property type="entry name" value="ig"/>
    <property type="match status" value="1"/>
</dbReference>
<evidence type="ECO:0000256" key="9">
    <source>
        <dbReference type="ARBA" id="ARBA00023180"/>
    </source>
</evidence>
<dbReference type="InterPro" id="IPR051713">
    <property type="entry name" value="T-cell_Activation_Regulation"/>
</dbReference>
<keyword evidence="5" id="KW-1133">Transmembrane helix</keyword>
<sequence>MSMECFVLFGVLTFLLTTNGADALDCLLEESCVLPCRFQPGAEVIIHWIQLADSPAHSYYHGNDQLSHQKLRFSGRTSLFKNQISGGNASLLLSGVKVEDEGRYKCYTSTVDHNKETFIDLNVYAPVRKVELHQDGKRITCSSEGIYPKPEISWSTDPPSNQNLSEKIKVQQIGQLYNINSSLTSVPDVEFKCTVSTGRNKMTATLFKLTSLTGSSKETTMHCTSSKSPPTGLIWRFNHSQIIVSDESVMEEWRQQVKSVSMSGELTLKNLSTDHEGIYTCELRNAEGTYVTNTFLRIEQSEGNVSNLNIHKLGDYTHCYCSSCWYAGLL</sequence>
<keyword evidence="10" id="KW-0393">Immunoglobulin domain</keyword>
<keyword evidence="2" id="KW-1003">Cell membrane</keyword>
<keyword evidence="9" id="KW-0325">Glycoprotein</keyword>
<proteinExistence type="predicted"/>
<evidence type="ECO:0000256" key="7">
    <source>
        <dbReference type="ARBA" id="ARBA00023157"/>
    </source>
</evidence>
<keyword evidence="3" id="KW-0812">Transmembrane</keyword>
<evidence type="ECO:0000256" key="2">
    <source>
        <dbReference type="ARBA" id="ARBA00022475"/>
    </source>
</evidence>
<dbReference type="PANTHER" id="PTHR25466">
    <property type="entry name" value="T-LYMPHOCYTE ACTIVATION ANTIGEN"/>
    <property type="match status" value="1"/>
</dbReference>
<keyword evidence="6" id="KW-0472">Membrane</keyword>
<dbReference type="InterPro" id="IPR003598">
    <property type="entry name" value="Ig_sub2"/>
</dbReference>
<dbReference type="SMART" id="SM00409">
    <property type="entry name" value="IG"/>
    <property type="match status" value="2"/>
</dbReference>
<dbReference type="InterPro" id="IPR036179">
    <property type="entry name" value="Ig-like_dom_sf"/>
</dbReference>
<keyword evidence="4 11" id="KW-0732">Signal</keyword>
<evidence type="ECO:0000256" key="4">
    <source>
        <dbReference type="ARBA" id="ARBA00022729"/>
    </source>
</evidence>